<dbReference type="RefSeq" id="WP_151078827.1">
    <property type="nucleotide sequence ID" value="NZ_CP047647.1"/>
</dbReference>
<reference evidence="1 2" key="1">
    <citation type="submission" date="2019-09" db="EMBL/GenBank/DDBJ databases">
        <title>Genome sequence of Hymenobacter sp. M3.</title>
        <authorList>
            <person name="Srinivasan S."/>
        </authorList>
    </citation>
    <scope>NUCLEOTIDE SEQUENCE [LARGE SCALE GENOMIC DNA]</scope>
    <source>
        <strain evidence="1 2">M3</strain>
    </source>
</reference>
<comment type="caution">
    <text evidence="1">The sequence shown here is derived from an EMBL/GenBank/DDBJ whole genome shotgun (WGS) entry which is preliminary data.</text>
</comment>
<dbReference type="Proteomes" id="UP000326380">
    <property type="component" value="Unassembled WGS sequence"/>
</dbReference>
<organism evidence="1 2">
    <name type="scientific">Hymenobacter busanensis</name>
    <dbReference type="NCBI Taxonomy" id="2607656"/>
    <lineage>
        <taxon>Bacteria</taxon>
        <taxon>Pseudomonadati</taxon>
        <taxon>Bacteroidota</taxon>
        <taxon>Cytophagia</taxon>
        <taxon>Cytophagales</taxon>
        <taxon>Hymenobacteraceae</taxon>
        <taxon>Hymenobacter</taxon>
    </lineage>
</organism>
<dbReference type="EMBL" id="VTWU01000003">
    <property type="protein sequence ID" value="KAA9333406.1"/>
    <property type="molecule type" value="Genomic_DNA"/>
</dbReference>
<protein>
    <submittedName>
        <fullName evidence="1">Uncharacterized protein</fullName>
    </submittedName>
</protein>
<accession>A0A7L4ZWQ0</accession>
<evidence type="ECO:0000313" key="1">
    <source>
        <dbReference type="EMBL" id="KAA9333406.1"/>
    </source>
</evidence>
<gene>
    <name evidence="1" type="ORF">F0P96_10580</name>
</gene>
<name>A0A7L4ZWQ0_9BACT</name>
<dbReference type="AlphaFoldDB" id="A0A7L4ZWQ0"/>
<evidence type="ECO:0000313" key="2">
    <source>
        <dbReference type="Proteomes" id="UP000326380"/>
    </source>
</evidence>
<sequence>MNEALADYLAARVYSLPFVERSVGLARTYEHQLQNGDDWRTVRLPVPVSFTAAECEQNPRYLVPDASTASIFFLEDYGATPAVIAPGIKGWESRLRLIGLINPAGLVGELHETDLLASLLAVLGDGKTVRYLGPFLDVRLRATVLPADASLVSRYTYDTPMLYPPYRLVGLELTVRYRLARACTPADLPTLINPKPAPEPAGFTGVLEFALS</sequence>
<keyword evidence="2" id="KW-1185">Reference proteome</keyword>
<proteinExistence type="predicted"/>